<evidence type="ECO:0000313" key="3">
    <source>
        <dbReference type="Proteomes" id="UP000239649"/>
    </source>
</evidence>
<feature type="domain" description="Thioredoxin" evidence="1">
    <location>
        <begin position="6"/>
        <end position="59"/>
    </location>
</feature>
<keyword evidence="3" id="KW-1185">Reference proteome</keyword>
<dbReference type="CDD" id="cd02947">
    <property type="entry name" value="TRX_family"/>
    <property type="match status" value="1"/>
</dbReference>
<gene>
    <name evidence="2" type="ORF">C2E20_7250</name>
</gene>
<dbReference type="Gene3D" id="3.40.30.10">
    <property type="entry name" value="Glutaredoxin"/>
    <property type="match status" value="1"/>
</dbReference>
<proteinExistence type="predicted"/>
<dbReference type="Proteomes" id="UP000239649">
    <property type="component" value="Unassembled WGS sequence"/>
</dbReference>
<dbReference type="PANTHER" id="PTHR45663:SF11">
    <property type="entry name" value="GEO12009P1"/>
    <property type="match status" value="1"/>
</dbReference>
<dbReference type="OrthoDB" id="2121326at2759"/>
<name>A0A2P6V545_9CHLO</name>
<reference evidence="2 3" key="1">
    <citation type="journal article" date="2018" name="Plant J.">
        <title>Genome sequences of Chlorella sorokiniana UTEX 1602 and Micractinium conductrix SAG 241.80: implications to maltose excretion by a green alga.</title>
        <authorList>
            <person name="Arriola M.B."/>
            <person name="Velmurugan N."/>
            <person name="Zhang Y."/>
            <person name="Plunkett M.H."/>
            <person name="Hondzo H."/>
            <person name="Barney B.M."/>
        </authorList>
    </citation>
    <scope>NUCLEOTIDE SEQUENCE [LARGE SCALE GENOMIC DNA]</scope>
    <source>
        <strain evidence="2 3">SAG 241.80</strain>
    </source>
</reference>
<dbReference type="Pfam" id="PF00085">
    <property type="entry name" value="Thioredoxin"/>
    <property type="match status" value="1"/>
</dbReference>
<dbReference type="SUPFAM" id="SSF52833">
    <property type="entry name" value="Thioredoxin-like"/>
    <property type="match status" value="1"/>
</dbReference>
<accession>A0A2P6V545</accession>
<dbReference type="InterPro" id="IPR013766">
    <property type="entry name" value="Thioredoxin_domain"/>
</dbReference>
<dbReference type="AlphaFoldDB" id="A0A2P6V545"/>
<protein>
    <submittedName>
        <fullName evidence="2">Thiol reductase thioredoxin</fullName>
    </submittedName>
</protein>
<dbReference type="GO" id="GO:0015035">
    <property type="term" value="F:protein-disulfide reductase activity"/>
    <property type="evidence" value="ECO:0007669"/>
    <property type="project" value="TreeGrafter"/>
</dbReference>
<dbReference type="InterPro" id="IPR036249">
    <property type="entry name" value="Thioredoxin-like_sf"/>
</dbReference>
<evidence type="ECO:0000313" key="2">
    <source>
        <dbReference type="EMBL" id="PSC69220.1"/>
    </source>
</evidence>
<dbReference type="PANTHER" id="PTHR45663">
    <property type="entry name" value="GEO12009P1"/>
    <property type="match status" value="1"/>
</dbReference>
<dbReference type="STRING" id="554055.A0A2P6V545"/>
<sequence length="67" mass="7742">MKAVTPSWRDRVTFYKIDTEKNAEVAEAVKVQKLPTLILFRGGKQVDRYEGLMSGQDLDLLLRKSMR</sequence>
<evidence type="ECO:0000259" key="1">
    <source>
        <dbReference type="Pfam" id="PF00085"/>
    </source>
</evidence>
<dbReference type="EMBL" id="LHPF02000028">
    <property type="protein sequence ID" value="PSC69220.1"/>
    <property type="molecule type" value="Genomic_DNA"/>
</dbReference>
<comment type="caution">
    <text evidence="2">The sequence shown here is derived from an EMBL/GenBank/DDBJ whole genome shotgun (WGS) entry which is preliminary data.</text>
</comment>
<dbReference type="GO" id="GO:0005737">
    <property type="term" value="C:cytoplasm"/>
    <property type="evidence" value="ECO:0007669"/>
    <property type="project" value="TreeGrafter"/>
</dbReference>
<organism evidence="2 3">
    <name type="scientific">Micractinium conductrix</name>
    <dbReference type="NCBI Taxonomy" id="554055"/>
    <lineage>
        <taxon>Eukaryota</taxon>
        <taxon>Viridiplantae</taxon>
        <taxon>Chlorophyta</taxon>
        <taxon>core chlorophytes</taxon>
        <taxon>Trebouxiophyceae</taxon>
        <taxon>Chlorellales</taxon>
        <taxon>Chlorellaceae</taxon>
        <taxon>Chlorella clade</taxon>
        <taxon>Micractinium</taxon>
    </lineage>
</organism>